<dbReference type="Proteomes" id="UP000266178">
    <property type="component" value="Unassembled WGS sequence"/>
</dbReference>
<protein>
    <submittedName>
        <fullName evidence="1">Uncharacterized protein</fullName>
    </submittedName>
</protein>
<gene>
    <name evidence="1" type="ORF">Mgrana_02854</name>
</gene>
<organism evidence="1 2">
    <name type="scientific">Meiothermus granaticius NBRC 107808</name>
    <dbReference type="NCBI Taxonomy" id="1227551"/>
    <lineage>
        <taxon>Bacteria</taxon>
        <taxon>Thermotogati</taxon>
        <taxon>Deinococcota</taxon>
        <taxon>Deinococci</taxon>
        <taxon>Thermales</taxon>
        <taxon>Thermaceae</taxon>
        <taxon>Meiothermus</taxon>
    </lineage>
</organism>
<comment type="caution">
    <text evidence="1">The sequence shown here is derived from an EMBL/GenBank/DDBJ whole genome shotgun (WGS) entry which is preliminary data.</text>
</comment>
<keyword evidence="2" id="KW-1185">Reference proteome</keyword>
<name>A0A399F3B8_9DEIN</name>
<dbReference type="AlphaFoldDB" id="A0A399F3B8"/>
<dbReference type="EMBL" id="QWLB01000051">
    <property type="protein sequence ID" value="RIH91237.1"/>
    <property type="molecule type" value="Genomic_DNA"/>
</dbReference>
<evidence type="ECO:0000313" key="1">
    <source>
        <dbReference type="EMBL" id="RIH91237.1"/>
    </source>
</evidence>
<dbReference type="RefSeq" id="WP_119358296.1">
    <property type="nucleotide sequence ID" value="NZ_BJXM01000005.1"/>
</dbReference>
<sequence length="148" mass="15522">MRGKLASWFLLGGILAACGGGEPGSGGDPPAAQKTFTVSYTPAPRDPKNPQPTDFYIPKAGGSVDLTITVNLLSSETQSVRFIFSSPSGIAASESNFVVNGSSSKTIRITAPANLNQPYFTIQATGQDSKGSTRNQYSTAATFTWKPQ</sequence>
<proteinExistence type="predicted"/>
<dbReference type="PROSITE" id="PS51257">
    <property type="entry name" value="PROKAR_LIPOPROTEIN"/>
    <property type="match status" value="1"/>
</dbReference>
<reference evidence="1 2" key="1">
    <citation type="submission" date="2018-08" db="EMBL/GenBank/DDBJ databases">
        <title>Meiothermus granaticius genome AF-68 sequencing project.</title>
        <authorList>
            <person name="Da Costa M.S."/>
            <person name="Albuquerque L."/>
            <person name="Raposo P."/>
            <person name="Froufe H.J.C."/>
            <person name="Barroso C.S."/>
            <person name="Egas C."/>
        </authorList>
    </citation>
    <scope>NUCLEOTIDE SEQUENCE [LARGE SCALE GENOMIC DNA]</scope>
    <source>
        <strain evidence="1 2">AF-68</strain>
    </source>
</reference>
<accession>A0A399F3B8</accession>
<evidence type="ECO:0000313" key="2">
    <source>
        <dbReference type="Proteomes" id="UP000266178"/>
    </source>
</evidence>